<feature type="domain" description="N-acetyltransferase" evidence="3">
    <location>
        <begin position="2"/>
        <end position="164"/>
    </location>
</feature>
<evidence type="ECO:0000256" key="2">
    <source>
        <dbReference type="ARBA" id="ARBA00023315"/>
    </source>
</evidence>
<protein>
    <submittedName>
        <fullName evidence="4">GNAT family N-acetyltransferase</fullName>
        <ecNumber evidence="4">2.3.1.-</ecNumber>
    </submittedName>
</protein>
<dbReference type="Pfam" id="PF13673">
    <property type="entry name" value="Acetyltransf_10"/>
    <property type="match status" value="1"/>
</dbReference>
<name>A0ABS5VTV7_9BACT</name>
<gene>
    <name evidence="4" type="ORF">KK060_16325</name>
</gene>
<sequence length="164" mass="19033">MYKIETATKADIPVIQKIANATWWPTYSSILSAEQLDYMLKMIYSEEALKQVMDSGNQEFILLTEKNDPEAFASFGVKLQEPSIYKLHKLYILPNNQGKGFGRALIEEVKTRISKAGVRTLDLNVNRYNPARNFYEHLGFKIIKEEDVPIGPYWMNDFVMRLEF</sequence>
<accession>A0ABS5VTV7</accession>
<dbReference type="EMBL" id="JAHESD010000041">
    <property type="protein sequence ID" value="MBT1704860.1"/>
    <property type="molecule type" value="Genomic_DNA"/>
</dbReference>
<evidence type="ECO:0000313" key="5">
    <source>
        <dbReference type="Proteomes" id="UP000772618"/>
    </source>
</evidence>
<dbReference type="InterPro" id="IPR016181">
    <property type="entry name" value="Acyl_CoA_acyltransferase"/>
</dbReference>
<dbReference type="Proteomes" id="UP000772618">
    <property type="component" value="Unassembled WGS sequence"/>
</dbReference>
<evidence type="ECO:0000256" key="1">
    <source>
        <dbReference type="ARBA" id="ARBA00022679"/>
    </source>
</evidence>
<keyword evidence="5" id="KW-1185">Reference proteome</keyword>
<dbReference type="RefSeq" id="WP_254154821.1">
    <property type="nucleotide sequence ID" value="NZ_JAHESD010000041.1"/>
</dbReference>
<dbReference type="SUPFAM" id="SSF55729">
    <property type="entry name" value="Acyl-CoA N-acyltransferases (Nat)"/>
    <property type="match status" value="1"/>
</dbReference>
<reference evidence="4 5" key="1">
    <citation type="submission" date="2021-05" db="EMBL/GenBank/DDBJ databases">
        <title>A Polyphasic approach of four new species of the genus Ohtaekwangia: Ohtaekwangia histidinii sp. nov., Ohtaekwangia cretensis sp. nov., Ohtaekwangia indiensis sp. nov., Ohtaekwangia reichenbachii sp. nov. from diverse environment.</title>
        <authorList>
            <person name="Octaviana S."/>
        </authorList>
    </citation>
    <scope>NUCLEOTIDE SEQUENCE [LARGE SCALE GENOMIC DNA]</scope>
    <source>
        <strain evidence="4 5">PWU20</strain>
    </source>
</reference>
<evidence type="ECO:0000259" key="3">
    <source>
        <dbReference type="PROSITE" id="PS51186"/>
    </source>
</evidence>
<organism evidence="4 5">
    <name type="scientific">Chryseosolibacter indicus</name>
    <dbReference type="NCBI Taxonomy" id="2782351"/>
    <lineage>
        <taxon>Bacteria</taxon>
        <taxon>Pseudomonadati</taxon>
        <taxon>Bacteroidota</taxon>
        <taxon>Cytophagia</taxon>
        <taxon>Cytophagales</taxon>
        <taxon>Chryseotaleaceae</taxon>
        <taxon>Chryseosolibacter</taxon>
    </lineage>
</organism>
<dbReference type="EC" id="2.3.1.-" evidence="4"/>
<keyword evidence="2 4" id="KW-0012">Acyltransferase</keyword>
<dbReference type="CDD" id="cd04301">
    <property type="entry name" value="NAT_SF"/>
    <property type="match status" value="1"/>
</dbReference>
<evidence type="ECO:0000313" key="4">
    <source>
        <dbReference type="EMBL" id="MBT1704860.1"/>
    </source>
</evidence>
<dbReference type="InterPro" id="IPR000182">
    <property type="entry name" value="GNAT_dom"/>
</dbReference>
<comment type="caution">
    <text evidence="4">The sequence shown here is derived from an EMBL/GenBank/DDBJ whole genome shotgun (WGS) entry which is preliminary data.</text>
</comment>
<dbReference type="GO" id="GO:0016746">
    <property type="term" value="F:acyltransferase activity"/>
    <property type="evidence" value="ECO:0007669"/>
    <property type="project" value="UniProtKB-KW"/>
</dbReference>
<dbReference type="PANTHER" id="PTHR43877">
    <property type="entry name" value="AMINOALKYLPHOSPHONATE N-ACETYLTRANSFERASE-RELATED-RELATED"/>
    <property type="match status" value="1"/>
</dbReference>
<proteinExistence type="predicted"/>
<dbReference type="PROSITE" id="PS51186">
    <property type="entry name" value="GNAT"/>
    <property type="match status" value="1"/>
</dbReference>
<dbReference type="Gene3D" id="3.40.630.30">
    <property type="match status" value="1"/>
</dbReference>
<dbReference type="InterPro" id="IPR050832">
    <property type="entry name" value="Bact_Acetyltransf"/>
</dbReference>
<keyword evidence="1 4" id="KW-0808">Transferase</keyword>